<dbReference type="AlphaFoldDB" id="A0AA97LZA9"/>
<gene>
    <name evidence="7" type="ORF">NI17_007860</name>
</gene>
<keyword evidence="4 6" id="KW-1133">Transmembrane helix</keyword>
<feature type="transmembrane region" description="Helical" evidence="6">
    <location>
        <begin position="769"/>
        <end position="787"/>
    </location>
</feature>
<proteinExistence type="predicted"/>
<feature type="transmembrane region" description="Helical" evidence="6">
    <location>
        <begin position="636"/>
        <end position="656"/>
    </location>
</feature>
<dbReference type="Proteomes" id="UP000265719">
    <property type="component" value="Chromosome"/>
</dbReference>
<dbReference type="PANTHER" id="PTHR39087">
    <property type="entry name" value="UPF0104 MEMBRANE PROTEIN MJ1595"/>
    <property type="match status" value="1"/>
</dbReference>
<feature type="transmembrane region" description="Helical" evidence="6">
    <location>
        <begin position="197"/>
        <end position="216"/>
    </location>
</feature>
<evidence type="ECO:0000256" key="1">
    <source>
        <dbReference type="ARBA" id="ARBA00004651"/>
    </source>
</evidence>
<comment type="subcellular location">
    <subcellularLocation>
        <location evidence="1">Cell membrane</location>
        <topology evidence="1">Multi-pass membrane protein</topology>
    </subcellularLocation>
</comment>
<sequence length="796" mass="82212">MRTGQSTPKAAAGPAGGIARRPFDLLFTFAGAVLLALALLVVAASAEPSPVTELPGGADPPELRSLLPPPLLGLAAGLANLTVLLLGGVTVAERLASRDLRHVVRSLAAAGLGYGATVALNTALVALTGPAMPDILSVSTTGGVASNPLHAYLAAVVAYLHASRSVHLPRVMGAMAVGVAVTATSVLLSGYTTALSLVLTLLVGAVCASLVSYVVGMSTPPPAAGRLVRELTRLGLEPLCLDPVGEDSDGNQRFVAETVSRRLDVTVVNSDPVGGVWKRLLSKIVLRNAAAPPLLLGLRDRIEHTALLEYAAAAAGTATPRLLAVGDLEAAAAVLVREHVSLRPLTDLADTELTDAFLDEVWAQLRLLHRHRIAHRAISPDVVTRRADGRAAFVGLSTGSIAAGTWAVSLDNAALLVTLALRVGPRRAVASAVRNTDTDTVAAILPFLQSAGLPPALRRAVRAHRGLLGQVREEISRIAPHAPAQPVQLERMPPRTVVTVAVVTVVGLALAYQLAGVDWTTISDPDPAWTGTAVALSLLCVLAPAIALLGFSPVRLRLWRTVLVQYASSFVRIATPAGVGSLAINTRYLVREGATTAQAVSAVGVSQLAGVVTLVPLLVLSAYLSNTDYPGDFSPSFTLLVVVGVLSVLVAAVLAIPRLRRAAVGRLRPHLHGVLPQLLDLIQQPRRLLLGLGGTLLLTVCLVLCLYASLRAFGVAPSLAAVGVVYLAGNAIGSAAPSPGGLGAVEAALIGGLTAVAGVPAAGALSGVLLFRLLTFWLPVLPGWLAFTRLQHRRAI</sequence>
<keyword evidence="2" id="KW-1003">Cell membrane</keyword>
<evidence type="ECO:0000256" key="5">
    <source>
        <dbReference type="ARBA" id="ARBA00023136"/>
    </source>
</evidence>
<feature type="transmembrane region" description="Helical" evidence="6">
    <location>
        <begin position="715"/>
        <end position="732"/>
    </location>
</feature>
<feature type="transmembrane region" description="Helical" evidence="6">
    <location>
        <begin position="70"/>
        <end position="92"/>
    </location>
</feature>
<dbReference type="GO" id="GO:0005886">
    <property type="term" value="C:plasma membrane"/>
    <property type="evidence" value="ECO:0007669"/>
    <property type="project" value="UniProtKB-SubCell"/>
</dbReference>
<feature type="transmembrane region" description="Helical" evidence="6">
    <location>
        <begin position="497"/>
        <end position="515"/>
    </location>
</feature>
<keyword evidence="8" id="KW-1185">Reference proteome</keyword>
<dbReference type="RefSeq" id="WP_199860002.1">
    <property type="nucleotide sequence ID" value="NZ_CP063196.1"/>
</dbReference>
<dbReference type="KEGG" id="thao:NI17_007860"/>
<dbReference type="InterPro" id="IPR022791">
    <property type="entry name" value="L-PG_synthase/AglD"/>
</dbReference>
<dbReference type="EMBL" id="CP063196">
    <property type="protein sequence ID" value="UOE21052.1"/>
    <property type="molecule type" value="Genomic_DNA"/>
</dbReference>
<protein>
    <submittedName>
        <fullName evidence="7">Flippase-like domain-containing protein</fullName>
    </submittedName>
</protein>
<organism evidence="7 8">
    <name type="scientific">Thermobifida halotolerans</name>
    <dbReference type="NCBI Taxonomy" id="483545"/>
    <lineage>
        <taxon>Bacteria</taxon>
        <taxon>Bacillati</taxon>
        <taxon>Actinomycetota</taxon>
        <taxon>Actinomycetes</taxon>
        <taxon>Streptosporangiales</taxon>
        <taxon>Nocardiopsidaceae</taxon>
        <taxon>Thermobifida</taxon>
    </lineage>
</organism>
<feature type="transmembrane region" description="Helical" evidence="6">
    <location>
        <begin position="172"/>
        <end position="191"/>
    </location>
</feature>
<evidence type="ECO:0000256" key="4">
    <source>
        <dbReference type="ARBA" id="ARBA00022989"/>
    </source>
</evidence>
<feature type="transmembrane region" description="Helical" evidence="6">
    <location>
        <begin position="527"/>
        <end position="551"/>
    </location>
</feature>
<feature type="transmembrane region" description="Helical" evidence="6">
    <location>
        <begin position="599"/>
        <end position="624"/>
    </location>
</feature>
<name>A0AA97LZA9_9ACTN</name>
<evidence type="ECO:0000313" key="7">
    <source>
        <dbReference type="EMBL" id="UOE21052.1"/>
    </source>
</evidence>
<evidence type="ECO:0000256" key="2">
    <source>
        <dbReference type="ARBA" id="ARBA00022475"/>
    </source>
</evidence>
<evidence type="ECO:0000256" key="6">
    <source>
        <dbReference type="SAM" id="Phobius"/>
    </source>
</evidence>
<feature type="transmembrane region" description="Helical" evidence="6">
    <location>
        <begin position="135"/>
        <end position="160"/>
    </location>
</feature>
<keyword evidence="3 6" id="KW-0812">Transmembrane</keyword>
<reference evidence="7" key="1">
    <citation type="submission" date="2020-10" db="EMBL/GenBank/DDBJ databases">
        <title>De novo genome project of the cellulose decomposer Thermobifida halotolerans type strain.</title>
        <authorList>
            <person name="Nagy I."/>
            <person name="Horvath B."/>
            <person name="Kukolya J."/>
            <person name="Nagy I."/>
            <person name="Orsini M."/>
        </authorList>
    </citation>
    <scope>NUCLEOTIDE SEQUENCE</scope>
    <source>
        <strain evidence="7">DSM 44931</strain>
    </source>
</reference>
<dbReference type="PANTHER" id="PTHR39087:SF2">
    <property type="entry name" value="UPF0104 MEMBRANE PROTEIN MJ1595"/>
    <property type="match status" value="1"/>
</dbReference>
<feature type="transmembrane region" description="Helical" evidence="6">
    <location>
        <begin position="688"/>
        <end position="709"/>
    </location>
</feature>
<keyword evidence="5 6" id="KW-0472">Membrane</keyword>
<accession>A0AA97LZA9</accession>
<evidence type="ECO:0000256" key="3">
    <source>
        <dbReference type="ARBA" id="ARBA00022692"/>
    </source>
</evidence>
<feature type="transmembrane region" description="Helical" evidence="6">
    <location>
        <begin position="744"/>
        <end position="763"/>
    </location>
</feature>
<evidence type="ECO:0000313" key="8">
    <source>
        <dbReference type="Proteomes" id="UP000265719"/>
    </source>
</evidence>
<feature type="transmembrane region" description="Helical" evidence="6">
    <location>
        <begin position="104"/>
        <end position="129"/>
    </location>
</feature>
<dbReference type="Pfam" id="PF03706">
    <property type="entry name" value="LPG_synthase_TM"/>
    <property type="match status" value="1"/>
</dbReference>